<dbReference type="AlphaFoldDB" id="A0A7R7DL44"/>
<proteinExistence type="predicted"/>
<organism evidence="4 5">
    <name type="scientific">Actinocatenispora thailandica</name>
    <dbReference type="NCBI Taxonomy" id="227318"/>
    <lineage>
        <taxon>Bacteria</taxon>
        <taxon>Bacillati</taxon>
        <taxon>Actinomycetota</taxon>
        <taxon>Actinomycetes</taxon>
        <taxon>Micromonosporales</taxon>
        <taxon>Micromonosporaceae</taxon>
        <taxon>Actinocatenispora</taxon>
    </lineage>
</organism>
<reference evidence="4 5" key="1">
    <citation type="submission" date="2020-08" db="EMBL/GenBank/DDBJ databases">
        <title>Whole genome shotgun sequence of Actinocatenispora thailandica NBRC 105041.</title>
        <authorList>
            <person name="Komaki H."/>
            <person name="Tamura T."/>
        </authorList>
    </citation>
    <scope>NUCLEOTIDE SEQUENCE [LARGE SCALE GENOMIC DNA]</scope>
    <source>
        <strain evidence="4 5">NBRC 105041</strain>
    </source>
</reference>
<feature type="region of interest" description="Disordered" evidence="2">
    <location>
        <begin position="170"/>
        <end position="190"/>
    </location>
</feature>
<dbReference type="InterPro" id="IPR034904">
    <property type="entry name" value="FSCA_dom_sf"/>
</dbReference>
<evidence type="ECO:0000313" key="5">
    <source>
        <dbReference type="Proteomes" id="UP000611640"/>
    </source>
</evidence>
<evidence type="ECO:0000259" key="3">
    <source>
        <dbReference type="Pfam" id="PF01106"/>
    </source>
</evidence>
<comment type="function">
    <text evidence="1">May be involved in the formation or repair of [Fe-S] clusters present in iron-sulfur proteins.</text>
</comment>
<evidence type="ECO:0000256" key="2">
    <source>
        <dbReference type="SAM" id="MobiDB-lite"/>
    </source>
</evidence>
<dbReference type="InterPro" id="IPR001075">
    <property type="entry name" value="NIF_FeS_clus_asmbl_NifU_C"/>
</dbReference>
<keyword evidence="5" id="KW-1185">Reference proteome</keyword>
<dbReference type="EMBL" id="AP023355">
    <property type="protein sequence ID" value="BCJ33481.1"/>
    <property type="molecule type" value="Genomic_DNA"/>
</dbReference>
<dbReference type="GO" id="GO:0016226">
    <property type="term" value="P:iron-sulfur cluster assembly"/>
    <property type="evidence" value="ECO:0007669"/>
    <property type="project" value="InterPro"/>
</dbReference>
<dbReference type="GO" id="GO:0005506">
    <property type="term" value="F:iron ion binding"/>
    <property type="evidence" value="ECO:0007669"/>
    <property type="project" value="InterPro"/>
</dbReference>
<sequence length="190" mass="20500">MHPEATGDPQTVRWVIPAGTLPVAGPMAALPDELDGLAAAGVVDCVEVESRAVLVRLADGHRWDADGPAVRAGLSAALQQPERWRPVHRGSDEELLRGALQDVLDGPAGDYVRSHGGQITITSTRDCRAEVSMTGTCAHCPAVDLTLHSRLESELRQRFPRLVELRAVDGSGSTRHGGRPTWLTLRRRRG</sequence>
<feature type="domain" description="NIF system FeS cluster assembly NifU C-terminal" evidence="3">
    <location>
        <begin position="108"/>
        <end position="164"/>
    </location>
</feature>
<dbReference type="Pfam" id="PF01106">
    <property type="entry name" value="NifU"/>
    <property type="match status" value="1"/>
</dbReference>
<dbReference type="Proteomes" id="UP000611640">
    <property type="component" value="Chromosome"/>
</dbReference>
<dbReference type="SUPFAM" id="SSF117916">
    <property type="entry name" value="Fe-S cluster assembly (FSCA) domain-like"/>
    <property type="match status" value="1"/>
</dbReference>
<evidence type="ECO:0000313" key="4">
    <source>
        <dbReference type="EMBL" id="BCJ33481.1"/>
    </source>
</evidence>
<name>A0A7R7DL44_9ACTN</name>
<accession>A0A7R7DL44</accession>
<protein>
    <recommendedName>
        <fullName evidence="3">NIF system FeS cluster assembly NifU C-terminal domain-containing protein</fullName>
    </recommendedName>
</protein>
<gene>
    <name evidence="4" type="ORF">Athai_09840</name>
</gene>
<dbReference type="Gene3D" id="3.30.300.130">
    <property type="entry name" value="Fe-S cluster assembly (FSCA)"/>
    <property type="match status" value="1"/>
</dbReference>
<evidence type="ECO:0000256" key="1">
    <source>
        <dbReference type="ARBA" id="ARBA00049958"/>
    </source>
</evidence>
<dbReference type="KEGG" id="atl:Athai_09840"/>
<dbReference type="GO" id="GO:0051536">
    <property type="term" value="F:iron-sulfur cluster binding"/>
    <property type="evidence" value="ECO:0007669"/>
    <property type="project" value="InterPro"/>
</dbReference>